<keyword evidence="5" id="KW-0539">Nucleus</keyword>
<dbReference type="Pfam" id="PF00172">
    <property type="entry name" value="Zn_clus"/>
    <property type="match status" value="1"/>
</dbReference>
<dbReference type="SMART" id="SM00066">
    <property type="entry name" value="GAL4"/>
    <property type="match status" value="1"/>
</dbReference>
<dbReference type="GO" id="GO:0005634">
    <property type="term" value="C:nucleus"/>
    <property type="evidence" value="ECO:0007669"/>
    <property type="project" value="UniProtKB-SubCell"/>
</dbReference>
<dbReference type="Gene3D" id="4.10.240.10">
    <property type="entry name" value="Zn(2)-C6 fungal-type DNA-binding domain"/>
    <property type="match status" value="1"/>
</dbReference>
<comment type="caution">
    <text evidence="7">The sequence shown here is derived from an EMBL/GenBank/DDBJ whole genome shotgun (WGS) entry which is preliminary data.</text>
</comment>
<keyword evidence="2" id="KW-0805">Transcription regulation</keyword>
<accession>A0AAN7Y3N7</accession>
<organism evidence="7 8">
    <name type="scientific">Lithohypha guttulata</name>
    <dbReference type="NCBI Taxonomy" id="1690604"/>
    <lineage>
        <taxon>Eukaryota</taxon>
        <taxon>Fungi</taxon>
        <taxon>Dikarya</taxon>
        <taxon>Ascomycota</taxon>
        <taxon>Pezizomycotina</taxon>
        <taxon>Eurotiomycetes</taxon>
        <taxon>Chaetothyriomycetidae</taxon>
        <taxon>Chaetothyriales</taxon>
        <taxon>Trichomeriaceae</taxon>
        <taxon>Lithohypha</taxon>
    </lineage>
</organism>
<dbReference type="EMBL" id="JAVRRJ010000011">
    <property type="protein sequence ID" value="KAK5081039.1"/>
    <property type="molecule type" value="Genomic_DNA"/>
</dbReference>
<dbReference type="InterPro" id="IPR036864">
    <property type="entry name" value="Zn2-C6_fun-type_DNA-bd_sf"/>
</dbReference>
<evidence type="ECO:0000259" key="6">
    <source>
        <dbReference type="PROSITE" id="PS50048"/>
    </source>
</evidence>
<dbReference type="SUPFAM" id="SSF57701">
    <property type="entry name" value="Zn2/Cys6 DNA-binding domain"/>
    <property type="match status" value="1"/>
</dbReference>
<evidence type="ECO:0000256" key="1">
    <source>
        <dbReference type="ARBA" id="ARBA00004123"/>
    </source>
</evidence>
<dbReference type="Proteomes" id="UP001309876">
    <property type="component" value="Unassembled WGS sequence"/>
</dbReference>
<dbReference type="InterPro" id="IPR001138">
    <property type="entry name" value="Zn2Cys6_DnaBD"/>
</dbReference>
<evidence type="ECO:0000256" key="4">
    <source>
        <dbReference type="ARBA" id="ARBA00023163"/>
    </source>
</evidence>
<dbReference type="PANTHER" id="PTHR37534">
    <property type="entry name" value="TRANSCRIPTIONAL ACTIVATOR PROTEIN UGA3"/>
    <property type="match status" value="1"/>
</dbReference>
<protein>
    <recommendedName>
        <fullName evidence="6">Zn(2)-C6 fungal-type domain-containing protein</fullName>
    </recommendedName>
</protein>
<feature type="domain" description="Zn(2)-C6 fungal-type" evidence="6">
    <location>
        <begin position="16"/>
        <end position="45"/>
    </location>
</feature>
<dbReference type="GO" id="GO:0000981">
    <property type="term" value="F:DNA-binding transcription factor activity, RNA polymerase II-specific"/>
    <property type="evidence" value="ECO:0007669"/>
    <property type="project" value="InterPro"/>
</dbReference>
<evidence type="ECO:0000256" key="3">
    <source>
        <dbReference type="ARBA" id="ARBA00023125"/>
    </source>
</evidence>
<keyword evidence="4" id="KW-0804">Transcription</keyword>
<keyword evidence="8" id="KW-1185">Reference proteome</keyword>
<name>A0AAN7Y3N7_9EURO</name>
<dbReference type="PROSITE" id="PS50048">
    <property type="entry name" value="ZN2_CY6_FUNGAL_2"/>
    <property type="match status" value="1"/>
</dbReference>
<comment type="subcellular location">
    <subcellularLocation>
        <location evidence="1">Nucleus</location>
    </subcellularLocation>
</comment>
<keyword evidence="3" id="KW-0238">DNA-binding</keyword>
<evidence type="ECO:0000256" key="2">
    <source>
        <dbReference type="ARBA" id="ARBA00023015"/>
    </source>
</evidence>
<evidence type="ECO:0000256" key="5">
    <source>
        <dbReference type="ARBA" id="ARBA00023242"/>
    </source>
</evidence>
<evidence type="ECO:0000313" key="7">
    <source>
        <dbReference type="EMBL" id="KAK5081039.1"/>
    </source>
</evidence>
<gene>
    <name evidence="7" type="ORF">LTR05_008356</name>
</gene>
<dbReference type="GO" id="GO:0008270">
    <property type="term" value="F:zinc ion binding"/>
    <property type="evidence" value="ECO:0007669"/>
    <property type="project" value="InterPro"/>
</dbReference>
<dbReference type="GO" id="GO:0003677">
    <property type="term" value="F:DNA binding"/>
    <property type="evidence" value="ECO:0007669"/>
    <property type="project" value="UniProtKB-KW"/>
</dbReference>
<proteinExistence type="predicted"/>
<sequence>MSNSIDSPCRVRSFRGCGTCRSRHIKCDEARPTCSTCTENGSFCTGYLKQIFFDDDKVDGQVRYRQLLFTDEERVSLNALMLQTIPFRNTSRVLAYIEDQCQATSTSEGIDIIQGPFGAFRLPTHPSLDDSLVFTSNFQLDSCTFDTLDWNAECLLPPGEVVGNMNDELTVPSELNLSTQTDDNELWQKTFENAPLLLKHYVETVIPMLTPMRHHKTPWHVLFLPFTKQTLATITIGQDADSPSLTTFFGTLALSALSLISQDERWTALAQLFQSRARECLQDTLNDALSSPKHFKYKHIIMAMLTMIQLSMADGSWDETDTLLIETEKIIRLRGLCKSYKSRKIRLLHHCYAYARIFQESISLTSSRSPLLLNLVDAVESSGVVVKGADTPFFGLSAWGDLELKFQELKTQEVGENDLHLASPGTWKATLYPEIFGVPETWLTLLSQIIRLANEKSIAEMDASVLSLKDFTFRAKALERYILQCNKSRPVLRGNLPDLMQTTLYSALAIYFYRRIYEVDAELLQARVVHVKEYLTTCQSLCNTAGMFDALMWPAFVAGCEAIDPNLQEYFSAWFDVDTMHNKLSASKRMRQLMLKVWENREHDDRNSCSWLQFLRS</sequence>
<dbReference type="PANTHER" id="PTHR37534:SF46">
    <property type="entry name" value="ZN(II)2CYS6 TRANSCRIPTION FACTOR (EUROFUNG)"/>
    <property type="match status" value="1"/>
</dbReference>
<dbReference type="InterPro" id="IPR021858">
    <property type="entry name" value="Fun_TF"/>
</dbReference>
<reference evidence="7 8" key="1">
    <citation type="submission" date="2023-08" db="EMBL/GenBank/DDBJ databases">
        <title>Black Yeasts Isolated from many extreme environments.</title>
        <authorList>
            <person name="Coleine C."/>
            <person name="Stajich J.E."/>
            <person name="Selbmann L."/>
        </authorList>
    </citation>
    <scope>NUCLEOTIDE SEQUENCE [LARGE SCALE GENOMIC DNA]</scope>
    <source>
        <strain evidence="7 8">CCFEE 5910</strain>
    </source>
</reference>
<evidence type="ECO:0000313" key="8">
    <source>
        <dbReference type="Proteomes" id="UP001309876"/>
    </source>
</evidence>
<dbReference type="Pfam" id="PF11951">
    <property type="entry name" value="Fungal_trans_2"/>
    <property type="match status" value="1"/>
</dbReference>
<dbReference type="AlphaFoldDB" id="A0AAN7Y3N7"/>
<dbReference type="CDD" id="cd00067">
    <property type="entry name" value="GAL4"/>
    <property type="match status" value="1"/>
</dbReference>
<dbReference type="PROSITE" id="PS00463">
    <property type="entry name" value="ZN2_CY6_FUNGAL_1"/>
    <property type="match status" value="1"/>
</dbReference>